<evidence type="ECO:0000313" key="1">
    <source>
        <dbReference type="EMBL" id="SFF61407.1"/>
    </source>
</evidence>
<evidence type="ECO:0000313" key="2">
    <source>
        <dbReference type="Proteomes" id="UP000198897"/>
    </source>
</evidence>
<accession>A0A1I2K881</accession>
<protein>
    <submittedName>
        <fullName evidence="1">Uncharacterized protein</fullName>
    </submittedName>
</protein>
<dbReference type="Proteomes" id="UP000198897">
    <property type="component" value="Unassembled WGS sequence"/>
</dbReference>
<name>A0A1I2K881_9BACI</name>
<gene>
    <name evidence="1" type="ORF">SAMN05216353_10394</name>
</gene>
<organism evidence="1 2">
    <name type="scientific">Halobacillus alkaliphilus</name>
    <dbReference type="NCBI Taxonomy" id="396056"/>
    <lineage>
        <taxon>Bacteria</taxon>
        <taxon>Bacillati</taxon>
        <taxon>Bacillota</taxon>
        <taxon>Bacilli</taxon>
        <taxon>Bacillales</taxon>
        <taxon>Bacillaceae</taxon>
        <taxon>Halobacillus</taxon>
    </lineage>
</organism>
<sequence length="86" mass="10182">MQIYRTSSEFEEQLLKLKDKMSGLKQQVATRTDETVFSMAVAHRKEMDDLYDGLFHLKQQIEEVRLGKEDQVREKYHHPKDQVSAI</sequence>
<reference evidence="2" key="1">
    <citation type="submission" date="2016-10" db="EMBL/GenBank/DDBJ databases">
        <authorList>
            <person name="Varghese N."/>
            <person name="Submissions S."/>
        </authorList>
    </citation>
    <scope>NUCLEOTIDE SEQUENCE [LARGE SCALE GENOMIC DNA]</scope>
    <source>
        <strain evidence="2">FP5</strain>
    </source>
</reference>
<dbReference type="EMBL" id="FOOG01000003">
    <property type="protein sequence ID" value="SFF61407.1"/>
    <property type="molecule type" value="Genomic_DNA"/>
</dbReference>
<dbReference type="RefSeq" id="WP_089750030.1">
    <property type="nucleotide sequence ID" value="NZ_FOOG01000003.1"/>
</dbReference>
<proteinExistence type="predicted"/>
<keyword evidence="2" id="KW-1185">Reference proteome</keyword>
<dbReference type="OrthoDB" id="2971819at2"/>
<dbReference type="AlphaFoldDB" id="A0A1I2K881"/>